<organism evidence="4 5">
    <name type="scientific">Gemmatimonas phototrophica</name>
    <dbReference type="NCBI Taxonomy" id="1379270"/>
    <lineage>
        <taxon>Bacteria</taxon>
        <taxon>Pseudomonadati</taxon>
        <taxon>Gemmatimonadota</taxon>
        <taxon>Gemmatimonadia</taxon>
        <taxon>Gemmatimonadales</taxon>
        <taxon>Gemmatimonadaceae</taxon>
        <taxon>Gemmatimonas</taxon>
    </lineage>
</organism>
<feature type="domain" description="3-hydroxyacyl-CoA dehydrogenase C-terminal" evidence="2">
    <location>
        <begin position="188"/>
        <end position="285"/>
    </location>
</feature>
<feature type="domain" description="3-hydroxyacyl-CoA dehydrogenase C-terminal" evidence="2">
    <location>
        <begin position="304"/>
        <end position="385"/>
    </location>
</feature>
<keyword evidence="1" id="KW-0560">Oxidoreductase</keyword>
<dbReference type="Gene3D" id="1.10.1040.50">
    <property type="match status" value="1"/>
</dbReference>
<dbReference type="Pfam" id="PF00725">
    <property type="entry name" value="3HCDH"/>
    <property type="match status" value="2"/>
</dbReference>
<dbReference type="PANTHER" id="PTHR48075:SF5">
    <property type="entry name" value="3-HYDROXYBUTYRYL-COA DEHYDROGENASE"/>
    <property type="match status" value="1"/>
</dbReference>
<dbReference type="STRING" id="1379270.GEMMAAP_05955"/>
<dbReference type="Pfam" id="PF02737">
    <property type="entry name" value="3HCDH_N"/>
    <property type="match status" value="1"/>
</dbReference>
<dbReference type="GO" id="GO:0070403">
    <property type="term" value="F:NAD+ binding"/>
    <property type="evidence" value="ECO:0007669"/>
    <property type="project" value="InterPro"/>
</dbReference>
<evidence type="ECO:0000259" key="3">
    <source>
        <dbReference type="Pfam" id="PF02737"/>
    </source>
</evidence>
<dbReference type="Proteomes" id="UP000076404">
    <property type="component" value="Chromosome"/>
</dbReference>
<dbReference type="InterPro" id="IPR006108">
    <property type="entry name" value="3HC_DH_C"/>
</dbReference>
<dbReference type="PANTHER" id="PTHR48075">
    <property type="entry name" value="3-HYDROXYACYL-COA DEHYDROGENASE FAMILY PROTEIN"/>
    <property type="match status" value="1"/>
</dbReference>
<dbReference type="InterPro" id="IPR006176">
    <property type="entry name" value="3-OHacyl-CoA_DH_NAD-bd"/>
</dbReference>
<protein>
    <submittedName>
        <fullName evidence="4">3-hydroxybutyryl-CoA dehydrogenase</fullName>
    </submittedName>
</protein>
<evidence type="ECO:0000313" key="4">
    <source>
        <dbReference type="EMBL" id="AMW06596.1"/>
    </source>
</evidence>
<evidence type="ECO:0000259" key="2">
    <source>
        <dbReference type="Pfam" id="PF00725"/>
    </source>
</evidence>
<dbReference type="SUPFAM" id="SSF48179">
    <property type="entry name" value="6-phosphogluconate dehydrogenase C-terminal domain-like"/>
    <property type="match status" value="2"/>
</dbReference>
<name>A0A143BNF6_9BACT</name>
<reference evidence="4 5" key="2">
    <citation type="journal article" date="2016" name="Environ. Microbiol. Rep.">
        <title>Metagenomic evidence for the presence of phototrophic Gemmatimonadetes bacteria in diverse environments.</title>
        <authorList>
            <person name="Zeng Y."/>
            <person name="Baumbach J."/>
            <person name="Barbosa E.G."/>
            <person name="Azevedo V."/>
            <person name="Zhang C."/>
            <person name="Koblizek M."/>
        </authorList>
    </citation>
    <scope>NUCLEOTIDE SEQUENCE [LARGE SCALE GENOMIC DNA]</scope>
    <source>
        <strain evidence="4 5">AP64</strain>
    </source>
</reference>
<evidence type="ECO:0000313" key="5">
    <source>
        <dbReference type="Proteomes" id="UP000076404"/>
    </source>
</evidence>
<dbReference type="eggNOG" id="COG1250">
    <property type="taxonomic scope" value="Bacteria"/>
</dbReference>
<gene>
    <name evidence="4" type="ORF">GEMMAAP_05955</name>
</gene>
<proteinExistence type="predicted"/>
<feature type="domain" description="3-hydroxyacyl-CoA dehydrogenase NAD binding" evidence="3">
    <location>
        <begin position="3"/>
        <end position="185"/>
    </location>
</feature>
<dbReference type="EMBL" id="CP011454">
    <property type="protein sequence ID" value="AMW06596.1"/>
    <property type="molecule type" value="Genomic_DNA"/>
</dbReference>
<accession>A0A143BNF6</accession>
<dbReference type="GO" id="GO:0006635">
    <property type="term" value="P:fatty acid beta-oxidation"/>
    <property type="evidence" value="ECO:0007669"/>
    <property type="project" value="TreeGrafter"/>
</dbReference>
<dbReference type="FunFam" id="3.40.50.720:FF:000009">
    <property type="entry name" value="Fatty oxidation complex, alpha subunit"/>
    <property type="match status" value="1"/>
</dbReference>
<dbReference type="AlphaFoldDB" id="A0A143BNF6"/>
<dbReference type="OrthoDB" id="9771883at2"/>
<dbReference type="InterPro" id="IPR008927">
    <property type="entry name" value="6-PGluconate_DH-like_C_sf"/>
</dbReference>
<dbReference type="GO" id="GO:0008691">
    <property type="term" value="F:3-hydroxybutyryl-CoA dehydrogenase activity"/>
    <property type="evidence" value="ECO:0007669"/>
    <property type="project" value="TreeGrafter"/>
</dbReference>
<dbReference type="InterPro" id="IPR036291">
    <property type="entry name" value="NAD(P)-bd_dom_sf"/>
</dbReference>
<sequence length="394" mass="42404">MPIGVVGAGAMGAGIAQVAAVHGHEVVVADALPAALARARSGHEKAMAREVEKGRLTPDDAKAVLARLTYVHGVSDHELSPMAGCAMVIEAIVERLDAKQELLRTLERVVASECILASNTSSLSIAALAGACTHKHRVVGVHFFNPAPVMPLVEIIPAITTTTAVASAAQALAVSWKKTTVMAADTPGFIVNRVARPFYGEALRLREEGAADCATIDWAMRTVGGFRMGPFELMDFIGHDVNFAVTRSVFDSMFHDPRYRPSLQQQRLVEAGWLGRKTGRGFYDYAEGVPTPVPVEDPVLAQRIVDRVLAMLVNEAVEAVHLRIASVADVELAMTTGVNYPKGLLAWGDAIGPAIVLDRLQAMQDDTGDDRYRPSVRLRRAVQTGASLLDERRF</sequence>
<reference evidence="4 5" key="1">
    <citation type="journal article" date="2014" name="Proc. Natl. Acad. Sci. U.S.A.">
        <title>Functional type 2 photosynthetic reaction centers found in the rare bacterial phylum Gemmatimonadetes.</title>
        <authorList>
            <person name="Zeng Y."/>
            <person name="Feng F."/>
            <person name="Medova H."/>
            <person name="Dean J."/>
            <person name="Koblizek M."/>
        </authorList>
    </citation>
    <scope>NUCLEOTIDE SEQUENCE [LARGE SCALE GENOMIC DNA]</scope>
    <source>
        <strain evidence="4 5">AP64</strain>
    </source>
</reference>
<dbReference type="KEGG" id="gph:GEMMAAP_05955"/>
<keyword evidence="5" id="KW-1185">Reference proteome</keyword>
<dbReference type="Gene3D" id="3.40.50.720">
    <property type="entry name" value="NAD(P)-binding Rossmann-like Domain"/>
    <property type="match status" value="1"/>
</dbReference>
<dbReference type="SUPFAM" id="SSF51735">
    <property type="entry name" value="NAD(P)-binding Rossmann-fold domains"/>
    <property type="match status" value="1"/>
</dbReference>
<evidence type="ECO:0000256" key="1">
    <source>
        <dbReference type="ARBA" id="ARBA00023002"/>
    </source>
</evidence>